<comment type="caution">
    <text evidence="2">The sequence shown here is derived from an EMBL/GenBank/DDBJ whole genome shotgun (WGS) entry which is preliminary data.</text>
</comment>
<dbReference type="HOGENOM" id="CLU_016274_2_0_6"/>
<dbReference type="SUPFAM" id="SSF53067">
    <property type="entry name" value="Actin-like ATPase domain"/>
    <property type="match status" value="2"/>
</dbReference>
<name>A4BJ98_9GAMM</name>
<dbReference type="PANTHER" id="PTHR43190:SF3">
    <property type="entry name" value="N-ACETYL-D-GLUCOSAMINE KINASE"/>
    <property type="match status" value="1"/>
</dbReference>
<dbReference type="AlphaFoldDB" id="A4BJ98"/>
<keyword evidence="2" id="KW-0418">Kinase</keyword>
<accession>A4BJ98</accession>
<dbReference type="CDD" id="cd24082">
    <property type="entry name" value="ASKHA_NBD_GspK-like"/>
    <property type="match status" value="1"/>
</dbReference>
<evidence type="ECO:0000259" key="1">
    <source>
        <dbReference type="Pfam" id="PF01869"/>
    </source>
</evidence>
<dbReference type="InterPro" id="IPR043129">
    <property type="entry name" value="ATPase_NBD"/>
</dbReference>
<protein>
    <submittedName>
        <fullName evidence="2">Putative N-acetylglucosamine kinase</fullName>
    </submittedName>
</protein>
<dbReference type="EMBL" id="AAOE01000032">
    <property type="protein sequence ID" value="EAR07756.1"/>
    <property type="molecule type" value="Genomic_DNA"/>
</dbReference>
<gene>
    <name evidence="2" type="ORF">MED297_03115</name>
</gene>
<dbReference type="STRING" id="314283.MED297_03115"/>
<reference evidence="2 3" key="1">
    <citation type="submission" date="2006-02" db="EMBL/GenBank/DDBJ databases">
        <authorList>
            <person name="Pinhassi J."/>
            <person name="Pedros-Alio C."/>
            <person name="Ferriera S."/>
            <person name="Johnson J."/>
            <person name="Kravitz S."/>
            <person name="Halpern A."/>
            <person name="Remington K."/>
            <person name="Beeson K."/>
            <person name="Tran B."/>
            <person name="Rogers Y.-H."/>
            <person name="Friedman R."/>
            <person name="Venter J.C."/>
        </authorList>
    </citation>
    <scope>NUCLEOTIDE SEQUENCE [LARGE SCALE GENOMIC DNA]</scope>
    <source>
        <strain evidence="2 3">MED297</strain>
    </source>
</reference>
<dbReference type="Proteomes" id="UP000005953">
    <property type="component" value="Unassembled WGS sequence"/>
</dbReference>
<organism evidence="2 3">
    <name type="scientific">Reinekea blandensis MED297</name>
    <dbReference type="NCBI Taxonomy" id="314283"/>
    <lineage>
        <taxon>Bacteria</taxon>
        <taxon>Pseudomonadati</taxon>
        <taxon>Pseudomonadota</taxon>
        <taxon>Gammaproteobacteria</taxon>
        <taxon>Oceanospirillales</taxon>
        <taxon>Saccharospirillaceae</taxon>
        <taxon>Reinekea</taxon>
    </lineage>
</organism>
<evidence type="ECO:0000313" key="3">
    <source>
        <dbReference type="Proteomes" id="UP000005953"/>
    </source>
</evidence>
<feature type="domain" description="ATPase BadF/BadG/BcrA/BcrD type" evidence="1">
    <location>
        <begin position="9"/>
        <end position="243"/>
    </location>
</feature>
<dbReference type="RefSeq" id="WP_008047313.1">
    <property type="nucleotide sequence ID" value="NZ_CH724154.1"/>
</dbReference>
<dbReference type="OrthoDB" id="9816014at2"/>
<dbReference type="PANTHER" id="PTHR43190">
    <property type="entry name" value="N-ACETYL-D-GLUCOSAMINE KINASE"/>
    <property type="match status" value="1"/>
</dbReference>
<sequence>MTDTQHYYIGLDGGGTRCRARIADTQGNTLGEAVSGSANVFQNAKQAWQSVQSAISDANQQAGLSSSELTQAIIVAGLAGAEVNSCASEFLSLVQGFQHFTLLTDAQIACLGAHNGQDGAIYIVGTGAIGIAFESGHWRRVSGWGFPLDDIGSGAWLGQQAVRAALRAHDGVTPASDMTNQVWDHFNHSSENLLTWSGSANSGDYGQFSPLVTRAYKAGDPVALNIVQQQLDYLSEQMNSLVTNDLSLSLMGGLSDWIAPLLPMQLQNRLTPSQSDALTGALRYAQRGIKP</sequence>
<dbReference type="InterPro" id="IPR002731">
    <property type="entry name" value="ATPase_BadF"/>
</dbReference>
<evidence type="ECO:0000313" key="2">
    <source>
        <dbReference type="EMBL" id="EAR07756.1"/>
    </source>
</evidence>
<dbReference type="Pfam" id="PF01869">
    <property type="entry name" value="BcrAD_BadFG"/>
    <property type="match status" value="1"/>
</dbReference>
<keyword evidence="2" id="KW-0808">Transferase</keyword>
<dbReference type="Gene3D" id="3.30.420.40">
    <property type="match status" value="2"/>
</dbReference>
<dbReference type="GO" id="GO:0016301">
    <property type="term" value="F:kinase activity"/>
    <property type="evidence" value="ECO:0007669"/>
    <property type="project" value="UniProtKB-KW"/>
</dbReference>
<keyword evidence="3" id="KW-1185">Reference proteome</keyword>
<proteinExistence type="predicted"/>
<dbReference type="InterPro" id="IPR052519">
    <property type="entry name" value="Euk-type_GlcNAc_Kinase"/>
</dbReference>